<protein>
    <submittedName>
        <fullName evidence="3">DUF4870 family protein</fullName>
    </submittedName>
</protein>
<keyword evidence="2" id="KW-0812">Transmembrane</keyword>
<proteinExistence type="predicted"/>
<sequence>MATPDNPDDKAPDGRDPCDELDRQIGFASPDHLRGESRPAPSPEPTAAPVEPEPPLETPRSQSVPDAPPPPPEPSMIAGPEPVVAVAPPSRPPVRRRDEIADTPEGIRAVTLYALILFAVPTLGVSAVIGILAVMGREAPSDPLAGSHFIFQKRTLWGAALAAGVGLILIVVNLGVFVLFLAAVWTLIRGAVGVFKLKAARPIDNPMTPFL</sequence>
<feature type="compositionally biased region" description="Pro residues" evidence="1">
    <location>
        <begin position="40"/>
        <end position="57"/>
    </location>
</feature>
<name>A0ABV6R019_9CAUL</name>
<reference evidence="3 4" key="1">
    <citation type="submission" date="2024-09" db="EMBL/GenBank/DDBJ databases">
        <authorList>
            <person name="Sun Q."/>
            <person name="Mori K."/>
        </authorList>
    </citation>
    <scope>NUCLEOTIDE SEQUENCE [LARGE SCALE GENOMIC DNA]</scope>
    <source>
        <strain evidence="3 4">NCAIM B.02621</strain>
    </source>
</reference>
<dbReference type="Proteomes" id="UP001589906">
    <property type="component" value="Unassembled WGS sequence"/>
</dbReference>
<accession>A0ABV6R019</accession>
<feature type="compositionally biased region" description="Low complexity" evidence="1">
    <location>
        <begin position="75"/>
        <end position="88"/>
    </location>
</feature>
<comment type="caution">
    <text evidence="3">The sequence shown here is derived from an EMBL/GenBank/DDBJ whole genome shotgun (WGS) entry which is preliminary data.</text>
</comment>
<evidence type="ECO:0000256" key="1">
    <source>
        <dbReference type="SAM" id="MobiDB-lite"/>
    </source>
</evidence>
<feature type="transmembrane region" description="Helical" evidence="2">
    <location>
        <begin position="155"/>
        <end position="188"/>
    </location>
</feature>
<evidence type="ECO:0000313" key="4">
    <source>
        <dbReference type="Proteomes" id="UP001589906"/>
    </source>
</evidence>
<keyword evidence="2" id="KW-1133">Transmembrane helix</keyword>
<feature type="transmembrane region" description="Helical" evidence="2">
    <location>
        <begin position="112"/>
        <end position="135"/>
    </location>
</feature>
<evidence type="ECO:0000256" key="2">
    <source>
        <dbReference type="SAM" id="Phobius"/>
    </source>
</evidence>
<evidence type="ECO:0000313" key="3">
    <source>
        <dbReference type="EMBL" id="MFC0632955.1"/>
    </source>
</evidence>
<feature type="compositionally biased region" description="Basic and acidic residues" evidence="1">
    <location>
        <begin position="7"/>
        <end position="23"/>
    </location>
</feature>
<gene>
    <name evidence="3" type="ORF">ACFFGE_03565</name>
</gene>
<keyword evidence="4" id="KW-1185">Reference proteome</keyword>
<keyword evidence="2" id="KW-0472">Membrane</keyword>
<feature type="region of interest" description="Disordered" evidence="1">
    <location>
        <begin position="1"/>
        <end position="99"/>
    </location>
</feature>
<dbReference type="RefSeq" id="WP_376834365.1">
    <property type="nucleotide sequence ID" value="NZ_JBHLSW010000003.1"/>
</dbReference>
<organism evidence="3 4">
    <name type="scientific">Brevundimonas balnearis</name>
    <dbReference type="NCBI Taxonomy" id="1572858"/>
    <lineage>
        <taxon>Bacteria</taxon>
        <taxon>Pseudomonadati</taxon>
        <taxon>Pseudomonadota</taxon>
        <taxon>Alphaproteobacteria</taxon>
        <taxon>Caulobacterales</taxon>
        <taxon>Caulobacteraceae</taxon>
        <taxon>Brevundimonas</taxon>
    </lineage>
</organism>
<dbReference type="EMBL" id="JBHLSW010000003">
    <property type="protein sequence ID" value="MFC0632955.1"/>
    <property type="molecule type" value="Genomic_DNA"/>
</dbReference>